<dbReference type="EMBL" id="QZKU01000084">
    <property type="protein sequence ID" value="RJP19838.1"/>
    <property type="molecule type" value="Genomic_DNA"/>
</dbReference>
<dbReference type="InterPro" id="IPR027417">
    <property type="entry name" value="P-loop_NTPase"/>
</dbReference>
<evidence type="ECO:0000313" key="2">
    <source>
        <dbReference type="Proteomes" id="UP000265882"/>
    </source>
</evidence>
<gene>
    <name evidence="1" type="ORF">C4520_12175</name>
</gene>
<dbReference type="Pfam" id="PF13189">
    <property type="entry name" value="Cytidylate_kin2"/>
    <property type="match status" value="1"/>
</dbReference>
<accession>A0A3A4NFX7</accession>
<evidence type="ECO:0000313" key="1">
    <source>
        <dbReference type="EMBL" id="RJP19838.1"/>
    </source>
</evidence>
<comment type="caution">
    <text evidence="1">The sequence shown here is derived from an EMBL/GenBank/DDBJ whole genome shotgun (WGS) entry which is preliminary data.</text>
</comment>
<dbReference type="Proteomes" id="UP000265882">
    <property type="component" value="Unassembled WGS sequence"/>
</dbReference>
<name>A0A3A4NFX7_ABYX5</name>
<reference evidence="1 2" key="1">
    <citation type="journal article" date="2017" name="ISME J.">
        <title>Energy and carbon metabolisms in a deep terrestrial subsurface fluid microbial community.</title>
        <authorList>
            <person name="Momper L."/>
            <person name="Jungbluth S.P."/>
            <person name="Lee M.D."/>
            <person name="Amend J.P."/>
        </authorList>
    </citation>
    <scope>NUCLEOTIDE SEQUENCE [LARGE SCALE GENOMIC DNA]</scope>
    <source>
        <strain evidence="1">SURF_5</strain>
    </source>
</reference>
<proteinExistence type="predicted"/>
<dbReference type="GO" id="GO:0016301">
    <property type="term" value="F:kinase activity"/>
    <property type="evidence" value="ECO:0007669"/>
    <property type="project" value="UniProtKB-KW"/>
</dbReference>
<protein>
    <submittedName>
        <fullName evidence="1">Cytidylate kinase-like family protein</fullName>
    </submittedName>
</protein>
<keyword evidence="1" id="KW-0808">Transferase</keyword>
<dbReference type="AlphaFoldDB" id="A0A3A4NFX7"/>
<keyword evidence="1" id="KW-0418">Kinase</keyword>
<organism evidence="1 2">
    <name type="scientific">Abyssobacteria bacterium (strain SURF_5)</name>
    <dbReference type="NCBI Taxonomy" id="2093360"/>
    <lineage>
        <taxon>Bacteria</taxon>
        <taxon>Pseudomonadati</taxon>
        <taxon>Candidatus Hydrogenedentota</taxon>
        <taxon>Candidatus Abyssobacteria</taxon>
    </lineage>
</organism>
<dbReference type="Gene3D" id="3.40.50.300">
    <property type="entry name" value="P-loop containing nucleotide triphosphate hydrolases"/>
    <property type="match status" value="1"/>
</dbReference>
<sequence length="274" mass="30980">MPIVTVSRRAYSWGKDIAEKSAQVFGYECVGRKVLRLASSEYGVPEEKLYRATHEAPSLLGMSPKTRKKYIAYVKAAFAEYMLKDNIVYHGPAGELLIQGVSHLLRVRINADLADRIALKMKRDGVSEKEARSGIQSIDEQHAKLMRWVYGRDDTDARLYDLVINVSQIGVDKAVDIITGTVKMKKFQPMTYSLKLLKNIELSCRIAAHLVDLDPDIRVRSENGNVHIYTKASGKAKTKNVRIIKERTLDLADVKNVDVHMSEDLFERIAGEMR</sequence>